<dbReference type="EMBL" id="LT607410">
    <property type="protein sequence ID" value="SCE74571.1"/>
    <property type="molecule type" value="Genomic_DNA"/>
</dbReference>
<protein>
    <submittedName>
        <fullName evidence="3">Uncharacterized protein</fullName>
    </submittedName>
</protein>
<evidence type="ECO:0000256" key="1">
    <source>
        <dbReference type="SAM" id="MobiDB-lite"/>
    </source>
</evidence>
<accession>A0A1C4USE8</accession>
<organism evidence="3 4">
    <name type="scientific">Micromonospora purpureochromogenes</name>
    <dbReference type="NCBI Taxonomy" id="47872"/>
    <lineage>
        <taxon>Bacteria</taxon>
        <taxon>Bacillati</taxon>
        <taxon>Actinomycetota</taxon>
        <taxon>Actinomycetes</taxon>
        <taxon>Micromonosporales</taxon>
        <taxon>Micromonosporaceae</taxon>
        <taxon>Micromonospora</taxon>
    </lineage>
</organism>
<dbReference type="RefSeq" id="WP_088959662.1">
    <property type="nucleotide sequence ID" value="NZ_JACCCQ010000001.1"/>
</dbReference>
<proteinExistence type="predicted"/>
<keyword evidence="5" id="KW-1185">Reference proteome</keyword>
<sequence>MSEAKRQQRAPGEGGRLWAWAFKYLAGPAEGVQGAVQGGSTQAREAWKRDLENRKRWSREQRERKRAEREARRAER</sequence>
<gene>
    <name evidence="3" type="ORF">GA0074696_0592</name>
    <name evidence="2" type="ORF">HDA35_001882</name>
</gene>
<name>A0A1C4USE8_9ACTN</name>
<reference evidence="2 5" key="2">
    <citation type="submission" date="2020-07" db="EMBL/GenBank/DDBJ databases">
        <title>Sequencing the genomes of 1000 actinobacteria strains.</title>
        <authorList>
            <person name="Klenk H.-P."/>
        </authorList>
    </citation>
    <scope>NUCLEOTIDE SEQUENCE [LARGE SCALE GENOMIC DNA]</scope>
    <source>
        <strain evidence="2 5">DSM 43814</strain>
    </source>
</reference>
<feature type="region of interest" description="Disordered" evidence="1">
    <location>
        <begin position="52"/>
        <end position="76"/>
    </location>
</feature>
<dbReference type="EMBL" id="JACCCQ010000001">
    <property type="protein sequence ID" value="NYF56051.1"/>
    <property type="molecule type" value="Genomic_DNA"/>
</dbReference>
<dbReference type="Proteomes" id="UP000631553">
    <property type="component" value="Unassembled WGS sequence"/>
</dbReference>
<reference evidence="3 4" key="1">
    <citation type="submission" date="2016-06" db="EMBL/GenBank/DDBJ databases">
        <authorList>
            <person name="Kjaerup R.B."/>
            <person name="Dalgaard T.S."/>
            <person name="Juul-Madsen H.R."/>
        </authorList>
    </citation>
    <scope>NUCLEOTIDE SEQUENCE [LARGE SCALE GENOMIC DNA]</scope>
    <source>
        <strain evidence="3 4">DSM 43821</strain>
    </source>
</reference>
<evidence type="ECO:0000313" key="3">
    <source>
        <dbReference type="EMBL" id="SCE74571.1"/>
    </source>
</evidence>
<evidence type="ECO:0000313" key="5">
    <source>
        <dbReference type="Proteomes" id="UP000631553"/>
    </source>
</evidence>
<evidence type="ECO:0000313" key="2">
    <source>
        <dbReference type="EMBL" id="NYF56051.1"/>
    </source>
</evidence>
<dbReference type="Proteomes" id="UP000198228">
    <property type="component" value="Chromosome I"/>
</dbReference>
<evidence type="ECO:0000313" key="4">
    <source>
        <dbReference type="Proteomes" id="UP000198228"/>
    </source>
</evidence>
<dbReference type="AlphaFoldDB" id="A0A1C4USE8"/>